<dbReference type="STRING" id="926561.GCA_000379025_00769"/>
<evidence type="ECO:0000313" key="2">
    <source>
        <dbReference type="EMBL" id="TDX52485.1"/>
    </source>
</evidence>
<comment type="caution">
    <text evidence="2">The sequence shown here is derived from an EMBL/GenBank/DDBJ whole genome shotgun (WGS) entry which is preliminary data.</text>
</comment>
<dbReference type="InterPro" id="IPR008863">
    <property type="entry name" value="Toxic_anion-R_TelA"/>
</dbReference>
<comment type="similarity">
    <text evidence="1">Belongs to the TelA family.</text>
</comment>
<dbReference type="Proteomes" id="UP000295832">
    <property type="component" value="Unassembled WGS sequence"/>
</dbReference>
<dbReference type="AlphaFoldDB" id="A0A4R8GZY5"/>
<protein>
    <submittedName>
        <fullName evidence="2">Uncharacterized protein YaaN involved in tellurite resistance</fullName>
    </submittedName>
</protein>
<dbReference type="Pfam" id="PF05816">
    <property type="entry name" value="TelA"/>
    <property type="match status" value="1"/>
</dbReference>
<evidence type="ECO:0000256" key="1">
    <source>
        <dbReference type="ARBA" id="ARBA00005541"/>
    </source>
</evidence>
<accession>A0A4R8GZY5</accession>
<evidence type="ECO:0000313" key="3">
    <source>
        <dbReference type="Proteomes" id="UP000295832"/>
    </source>
</evidence>
<keyword evidence="3" id="KW-1185">Reference proteome</keyword>
<organism evidence="2 3">
    <name type="scientific">Orenia marismortui</name>
    <dbReference type="NCBI Taxonomy" id="46469"/>
    <lineage>
        <taxon>Bacteria</taxon>
        <taxon>Bacillati</taxon>
        <taxon>Bacillota</taxon>
        <taxon>Clostridia</taxon>
        <taxon>Halanaerobiales</taxon>
        <taxon>Halobacteroidaceae</taxon>
        <taxon>Orenia</taxon>
    </lineage>
</organism>
<sequence length="394" mass="45235">MSNDFSLILPEDRELKEKIEEENSVPKEELTELEKKSEDFIESLLMLNDKEVEERDMAIANIDKLGMDVQKKSALNSAKLKTSVQSISAKSSDGERVANSLLELKSTVEDLDPSDIDFTKRSKGIFKIFNPVNKYFEKYKSSEEIINKIIESLEKSKEVLKRDNITLTYDQEDMYNLTKRLSKYIEMGNYIDKRLSVEIESIRDEDKRKFLMEEIEFPLRQRVMDLQQQQSINQQGIFAIEIIKKNNKELIRGIDRAKMVTVNALEIAIIVSQALADQKLVLDKINALNATTNNLIAGTAKKLKEQGIEIQKQASSSMLEADKLKEAFKDINDAMDEITSFRLKALPKMKESIEEFNELITEGEEKIEDFAKAKNIKLLDEDKTDNRTVNDQGV</sequence>
<dbReference type="EMBL" id="SOEG01000006">
    <property type="protein sequence ID" value="TDX52485.1"/>
    <property type="molecule type" value="Genomic_DNA"/>
</dbReference>
<dbReference type="PANTHER" id="PTHR38432:SF1">
    <property type="entry name" value="TELA-LIKE PROTEIN SAOUHSC_01408"/>
    <property type="match status" value="1"/>
</dbReference>
<reference evidence="2 3" key="1">
    <citation type="submission" date="2019-03" db="EMBL/GenBank/DDBJ databases">
        <title>Subsurface microbial communities from deep shales in Ohio and West Virginia, USA.</title>
        <authorList>
            <person name="Wrighton K."/>
        </authorList>
    </citation>
    <scope>NUCLEOTIDE SEQUENCE [LARGE SCALE GENOMIC DNA]</scope>
    <source>
        <strain evidence="2 3">MSL 6dP</strain>
    </source>
</reference>
<dbReference type="RefSeq" id="WP_134115654.1">
    <property type="nucleotide sequence ID" value="NZ_SOEG01000006.1"/>
</dbReference>
<dbReference type="PANTHER" id="PTHR38432">
    <property type="entry name" value="TELA-LIKE PROTEIN SAOUHSC_01408"/>
    <property type="match status" value="1"/>
</dbReference>
<gene>
    <name evidence="2" type="ORF">C7959_10648</name>
</gene>
<name>A0A4R8GZY5_9FIRM</name>
<proteinExistence type="inferred from homology"/>